<comment type="caution">
    <text evidence="1">The sequence shown here is derived from an EMBL/GenBank/DDBJ whole genome shotgun (WGS) entry which is preliminary data.</text>
</comment>
<name>A0ACB8A1T9_9AGAM</name>
<reference evidence="1" key="1">
    <citation type="journal article" date="2021" name="New Phytol.">
        <title>Evolutionary innovations through gain and loss of genes in the ectomycorrhizal Boletales.</title>
        <authorList>
            <person name="Wu G."/>
            <person name="Miyauchi S."/>
            <person name="Morin E."/>
            <person name="Kuo A."/>
            <person name="Drula E."/>
            <person name="Varga T."/>
            <person name="Kohler A."/>
            <person name="Feng B."/>
            <person name="Cao Y."/>
            <person name="Lipzen A."/>
            <person name="Daum C."/>
            <person name="Hundley H."/>
            <person name="Pangilinan J."/>
            <person name="Johnson J."/>
            <person name="Barry K."/>
            <person name="LaButti K."/>
            <person name="Ng V."/>
            <person name="Ahrendt S."/>
            <person name="Min B."/>
            <person name="Choi I.G."/>
            <person name="Park H."/>
            <person name="Plett J.M."/>
            <person name="Magnuson J."/>
            <person name="Spatafora J.W."/>
            <person name="Nagy L.G."/>
            <person name="Henrissat B."/>
            <person name="Grigoriev I.V."/>
            <person name="Yang Z.L."/>
            <person name="Xu J."/>
            <person name="Martin F.M."/>
        </authorList>
    </citation>
    <scope>NUCLEOTIDE SEQUENCE</scope>
    <source>
        <strain evidence="1">ATCC 28755</strain>
    </source>
</reference>
<protein>
    <submittedName>
        <fullName evidence="1">Tetraspanin family-domain-containing protein</fullName>
    </submittedName>
</protein>
<organism evidence="1 2">
    <name type="scientific">Hygrophoropsis aurantiaca</name>
    <dbReference type="NCBI Taxonomy" id="72124"/>
    <lineage>
        <taxon>Eukaryota</taxon>
        <taxon>Fungi</taxon>
        <taxon>Dikarya</taxon>
        <taxon>Basidiomycota</taxon>
        <taxon>Agaricomycotina</taxon>
        <taxon>Agaricomycetes</taxon>
        <taxon>Agaricomycetidae</taxon>
        <taxon>Boletales</taxon>
        <taxon>Coniophorineae</taxon>
        <taxon>Hygrophoropsidaceae</taxon>
        <taxon>Hygrophoropsis</taxon>
    </lineage>
</organism>
<keyword evidence="2" id="KW-1185">Reference proteome</keyword>
<sequence length="296" mass="32717">MIEKSWSSRSSEYPSHPSAVGVRIGKDRQWRPRKNSTLKPQENAKWTKHKWCLFISAALALCYGMMILVYSTNIWRKTTPHALLLTTTNPSALTLMLLSGLVLTLTALLGLISTHLSSRPLLTLYALFLWPALLALLSVAYTAYRHTTFALPARVEHSWRTYYTQSGRSVVQDVLGCCGYLTPRDMAEPSTVCPGISGVPLPGCKGKLLDMQREWLGALWVAAFGVAGIHIIVVITALLCANHVTSRFGQGVMPRGYWDDGKLGTKGAEKDGEKRGVARPGMVRTKEGGTFREDRK</sequence>
<proteinExistence type="predicted"/>
<evidence type="ECO:0000313" key="1">
    <source>
        <dbReference type="EMBL" id="KAH7907371.1"/>
    </source>
</evidence>
<dbReference type="Proteomes" id="UP000790377">
    <property type="component" value="Unassembled WGS sequence"/>
</dbReference>
<dbReference type="EMBL" id="MU267911">
    <property type="protein sequence ID" value="KAH7907371.1"/>
    <property type="molecule type" value="Genomic_DNA"/>
</dbReference>
<evidence type="ECO:0000313" key="2">
    <source>
        <dbReference type="Proteomes" id="UP000790377"/>
    </source>
</evidence>
<accession>A0ACB8A1T9</accession>
<gene>
    <name evidence="1" type="ORF">BJ138DRAFT_1014623</name>
</gene>